<name>A0A9Q0I7C7_9TELE</name>
<dbReference type="Proteomes" id="UP001148018">
    <property type="component" value="Unassembled WGS sequence"/>
</dbReference>
<protein>
    <submittedName>
        <fullName evidence="1">Uncharacterized protein</fullName>
    </submittedName>
</protein>
<organism evidence="1 2">
    <name type="scientific">Muraenolepis orangiensis</name>
    <name type="common">Patagonian moray cod</name>
    <dbReference type="NCBI Taxonomy" id="630683"/>
    <lineage>
        <taxon>Eukaryota</taxon>
        <taxon>Metazoa</taxon>
        <taxon>Chordata</taxon>
        <taxon>Craniata</taxon>
        <taxon>Vertebrata</taxon>
        <taxon>Euteleostomi</taxon>
        <taxon>Actinopterygii</taxon>
        <taxon>Neopterygii</taxon>
        <taxon>Teleostei</taxon>
        <taxon>Neoteleostei</taxon>
        <taxon>Acanthomorphata</taxon>
        <taxon>Zeiogadaria</taxon>
        <taxon>Gadariae</taxon>
        <taxon>Gadiformes</taxon>
        <taxon>Muraenolepidoidei</taxon>
        <taxon>Muraenolepididae</taxon>
        <taxon>Muraenolepis</taxon>
    </lineage>
</organism>
<keyword evidence="2" id="KW-1185">Reference proteome</keyword>
<dbReference type="EMBL" id="JANIIK010000117">
    <property type="protein sequence ID" value="KAJ3586301.1"/>
    <property type="molecule type" value="Genomic_DNA"/>
</dbReference>
<comment type="caution">
    <text evidence="1">The sequence shown here is derived from an EMBL/GenBank/DDBJ whole genome shotgun (WGS) entry which is preliminary data.</text>
</comment>
<proteinExistence type="predicted"/>
<evidence type="ECO:0000313" key="2">
    <source>
        <dbReference type="Proteomes" id="UP001148018"/>
    </source>
</evidence>
<gene>
    <name evidence="1" type="ORF">NHX12_012701</name>
</gene>
<sequence>MDAWCPRKSLSIRTGRDAAVCHRQRLLGHTDERRVALPRCHPGGGPGGFMGWEGDCFPSLGERTKIERRPRKEGFHQVIEFAE</sequence>
<evidence type="ECO:0000313" key="1">
    <source>
        <dbReference type="EMBL" id="KAJ3586301.1"/>
    </source>
</evidence>
<accession>A0A9Q0I7C7</accession>
<reference evidence="1" key="1">
    <citation type="submission" date="2022-07" db="EMBL/GenBank/DDBJ databases">
        <title>Chromosome-level genome of Muraenolepis orangiensis.</title>
        <authorList>
            <person name="Kim J."/>
        </authorList>
    </citation>
    <scope>NUCLEOTIDE SEQUENCE</scope>
    <source>
        <strain evidence="1">KU_S4_2022</strain>
        <tissue evidence="1">Muscle</tissue>
    </source>
</reference>
<dbReference type="AlphaFoldDB" id="A0A9Q0I7C7"/>